<dbReference type="InterPro" id="IPR008266">
    <property type="entry name" value="Tyr_kinase_AS"/>
</dbReference>
<dbReference type="FunFam" id="1.10.510.10:FF:000113">
    <property type="entry name" value="Tyrosine-protein kinase receptor"/>
    <property type="match status" value="1"/>
</dbReference>
<gene>
    <name evidence="24" type="ORF">UPYG_G00225290</name>
</gene>
<keyword evidence="25" id="KW-1185">Reference proteome</keyword>
<dbReference type="EMBL" id="JAGEUA010000007">
    <property type="protein sequence ID" value="KAL0969304.1"/>
    <property type="molecule type" value="Genomic_DNA"/>
</dbReference>
<evidence type="ECO:0000256" key="7">
    <source>
        <dbReference type="ARBA" id="ARBA00022777"/>
    </source>
</evidence>
<keyword evidence="14" id="KW-0325">Glycoprotein</keyword>
<dbReference type="PRINTS" id="PR00109">
    <property type="entry name" value="TYRKINASE"/>
</dbReference>
<dbReference type="Pfam" id="PF07714">
    <property type="entry name" value="PK_Tyr_Ser-Thr"/>
    <property type="match status" value="1"/>
</dbReference>
<evidence type="ECO:0000313" key="25">
    <source>
        <dbReference type="Proteomes" id="UP001557470"/>
    </source>
</evidence>
<keyword evidence="6 18" id="KW-0547">Nucleotide-binding</keyword>
<evidence type="ECO:0000256" key="20">
    <source>
        <dbReference type="SAM" id="MobiDB-lite"/>
    </source>
</evidence>
<evidence type="ECO:0000259" key="22">
    <source>
        <dbReference type="PROSITE" id="PS50011"/>
    </source>
</evidence>
<dbReference type="PROSITE" id="PS01209">
    <property type="entry name" value="LDLRA_1"/>
    <property type="match status" value="1"/>
</dbReference>
<keyword evidence="19" id="KW-0597">Phosphoprotein</keyword>
<dbReference type="InterPro" id="IPR011009">
    <property type="entry name" value="Kinase-like_dom_sf"/>
</dbReference>
<keyword evidence="3" id="KW-0808">Transferase</keyword>
<evidence type="ECO:0000256" key="15">
    <source>
        <dbReference type="ARBA" id="ARBA00051243"/>
    </source>
</evidence>
<feature type="disulfide bond" evidence="17">
    <location>
        <begin position="243"/>
        <end position="261"/>
    </location>
</feature>
<evidence type="ECO:0000256" key="5">
    <source>
        <dbReference type="ARBA" id="ARBA00022729"/>
    </source>
</evidence>
<evidence type="ECO:0000256" key="12">
    <source>
        <dbReference type="ARBA" id="ARBA00023157"/>
    </source>
</evidence>
<keyword evidence="11" id="KW-0829">Tyrosine-protein kinase</keyword>
<dbReference type="PROSITE" id="PS00239">
    <property type="entry name" value="RECEPTOR_TYR_KIN_II"/>
    <property type="match status" value="1"/>
</dbReference>
<dbReference type="InterPro" id="IPR002011">
    <property type="entry name" value="Tyr_kinase_rcpt_2_CS"/>
</dbReference>
<comment type="similarity">
    <text evidence="19">Belongs to the protein kinase superfamily. Tyr protein kinase family. Insulin receptor subfamily.</text>
</comment>
<dbReference type="InterPro" id="IPR002172">
    <property type="entry name" value="LDrepeatLR_classA_rpt"/>
</dbReference>
<dbReference type="Gene3D" id="2.60.120.200">
    <property type="match status" value="2"/>
</dbReference>
<keyword evidence="2" id="KW-1003">Cell membrane</keyword>
<keyword evidence="13 19" id="KW-0675">Receptor</keyword>
<evidence type="ECO:0000256" key="4">
    <source>
        <dbReference type="ARBA" id="ARBA00022692"/>
    </source>
</evidence>
<evidence type="ECO:0000256" key="9">
    <source>
        <dbReference type="ARBA" id="ARBA00022989"/>
    </source>
</evidence>
<dbReference type="SUPFAM" id="SSF56112">
    <property type="entry name" value="Protein kinase-like (PK-like)"/>
    <property type="match status" value="1"/>
</dbReference>
<evidence type="ECO:0000313" key="24">
    <source>
        <dbReference type="EMBL" id="KAL0969304.1"/>
    </source>
</evidence>
<keyword evidence="9" id="KW-1133">Transmembrane helix</keyword>
<feature type="signal peptide" evidence="21">
    <location>
        <begin position="1"/>
        <end position="25"/>
    </location>
</feature>
<organism evidence="24 25">
    <name type="scientific">Umbra pygmaea</name>
    <name type="common">Eastern mudminnow</name>
    <dbReference type="NCBI Taxonomy" id="75934"/>
    <lineage>
        <taxon>Eukaryota</taxon>
        <taxon>Metazoa</taxon>
        <taxon>Chordata</taxon>
        <taxon>Craniata</taxon>
        <taxon>Vertebrata</taxon>
        <taxon>Euteleostomi</taxon>
        <taxon>Actinopterygii</taxon>
        <taxon>Neopterygii</taxon>
        <taxon>Teleostei</taxon>
        <taxon>Protacanthopterygii</taxon>
        <taxon>Esociformes</taxon>
        <taxon>Umbridae</taxon>
        <taxon>Umbra</taxon>
    </lineage>
</organism>
<dbReference type="GO" id="GO:0005524">
    <property type="term" value="F:ATP binding"/>
    <property type="evidence" value="ECO:0007669"/>
    <property type="project" value="UniProtKB-UniRule"/>
</dbReference>
<dbReference type="PROSITE" id="PS00107">
    <property type="entry name" value="PROTEIN_KINASE_ATP"/>
    <property type="match status" value="1"/>
</dbReference>
<name>A0ABD0WCD2_UMBPY</name>
<dbReference type="Pfam" id="PF00629">
    <property type="entry name" value="MAM"/>
    <property type="match status" value="2"/>
</dbReference>
<dbReference type="Pfam" id="PF12810">
    <property type="entry name" value="ALK_LTK_GRD"/>
    <property type="match status" value="1"/>
</dbReference>
<keyword evidence="7" id="KW-0418">Kinase</keyword>
<comment type="subcellular location">
    <subcellularLocation>
        <location evidence="1">Cell membrane</location>
        <topology evidence="1">Single-pass type I membrane protein</topology>
    </subcellularLocation>
</comment>
<keyword evidence="10" id="KW-0472">Membrane</keyword>
<evidence type="ECO:0000256" key="17">
    <source>
        <dbReference type="PROSITE-ProRule" id="PRU00124"/>
    </source>
</evidence>
<feature type="domain" description="MAM" evidence="23">
    <location>
        <begin position="51"/>
        <end position="224"/>
    </location>
</feature>
<dbReference type="InterPro" id="IPR023415">
    <property type="entry name" value="LDLR_class-A_CS"/>
</dbReference>
<feature type="compositionally biased region" description="Low complexity" evidence="20">
    <location>
        <begin position="1394"/>
        <end position="1405"/>
    </location>
</feature>
<evidence type="ECO:0000256" key="3">
    <source>
        <dbReference type="ARBA" id="ARBA00022679"/>
    </source>
</evidence>
<evidence type="ECO:0000256" key="18">
    <source>
        <dbReference type="PROSITE-ProRule" id="PRU10141"/>
    </source>
</evidence>
<evidence type="ECO:0000256" key="1">
    <source>
        <dbReference type="ARBA" id="ARBA00004251"/>
    </source>
</evidence>
<comment type="catalytic activity">
    <reaction evidence="15 19">
        <text>L-tyrosyl-[protein] + ATP = O-phospho-L-tyrosyl-[protein] + ADP + H(+)</text>
        <dbReference type="Rhea" id="RHEA:10596"/>
        <dbReference type="Rhea" id="RHEA-COMP:10136"/>
        <dbReference type="Rhea" id="RHEA-COMP:20101"/>
        <dbReference type="ChEBI" id="CHEBI:15378"/>
        <dbReference type="ChEBI" id="CHEBI:30616"/>
        <dbReference type="ChEBI" id="CHEBI:46858"/>
        <dbReference type="ChEBI" id="CHEBI:61978"/>
        <dbReference type="ChEBI" id="CHEBI:456216"/>
        <dbReference type="EC" id="2.7.10.1"/>
    </reaction>
</comment>
<dbReference type="GO" id="GO:0005886">
    <property type="term" value="C:plasma membrane"/>
    <property type="evidence" value="ECO:0007669"/>
    <property type="project" value="UniProtKB-SubCell"/>
</dbReference>
<feature type="compositionally biased region" description="Polar residues" evidence="20">
    <location>
        <begin position="1517"/>
        <end position="1528"/>
    </location>
</feature>
<dbReference type="PROSITE" id="PS00109">
    <property type="entry name" value="PROTEIN_KINASE_TYR"/>
    <property type="match status" value="1"/>
</dbReference>
<dbReference type="InterPro" id="IPR017441">
    <property type="entry name" value="Protein_kinase_ATP_BS"/>
</dbReference>
<accession>A0ABD0WCD2</accession>
<keyword evidence="4 19" id="KW-0812">Transmembrane</keyword>
<feature type="binding site" evidence="18">
    <location>
        <position position="976"/>
    </location>
    <ligand>
        <name>ATP</name>
        <dbReference type="ChEBI" id="CHEBI:30616"/>
    </ligand>
</feature>
<dbReference type="Gene3D" id="4.10.400.10">
    <property type="entry name" value="Low-density Lipoprotein Receptor"/>
    <property type="match status" value="1"/>
</dbReference>
<dbReference type="FunFam" id="2.60.120.200:FF:000132">
    <property type="entry name" value="Tyrosine-protein kinase receptor"/>
    <property type="match status" value="1"/>
</dbReference>
<feature type="compositionally biased region" description="Basic and acidic residues" evidence="20">
    <location>
        <begin position="1495"/>
        <end position="1515"/>
    </location>
</feature>
<evidence type="ECO:0000256" key="10">
    <source>
        <dbReference type="ARBA" id="ARBA00023136"/>
    </source>
</evidence>
<dbReference type="InterPro" id="IPR055163">
    <property type="entry name" value="ALK/LTK-like_GRD"/>
</dbReference>
<dbReference type="PROSITE" id="PS50011">
    <property type="entry name" value="PROTEIN_KINASE_DOM"/>
    <property type="match status" value="1"/>
</dbReference>
<dbReference type="Proteomes" id="UP001557470">
    <property type="component" value="Unassembled WGS sequence"/>
</dbReference>
<dbReference type="InterPro" id="IPR013320">
    <property type="entry name" value="ConA-like_dom_sf"/>
</dbReference>
<dbReference type="InterPro" id="IPR036055">
    <property type="entry name" value="LDL_receptor-like_sf"/>
</dbReference>
<dbReference type="CDD" id="cd00112">
    <property type="entry name" value="LDLa"/>
    <property type="match status" value="1"/>
</dbReference>
<comment type="caution">
    <text evidence="17">Lacks conserved residue(s) required for the propagation of feature annotation.</text>
</comment>
<reference evidence="24 25" key="1">
    <citation type="submission" date="2024-06" db="EMBL/GenBank/DDBJ databases">
        <authorList>
            <person name="Pan Q."/>
            <person name="Wen M."/>
            <person name="Jouanno E."/>
            <person name="Zahm M."/>
            <person name="Klopp C."/>
            <person name="Cabau C."/>
            <person name="Louis A."/>
            <person name="Berthelot C."/>
            <person name="Parey E."/>
            <person name="Roest Crollius H."/>
            <person name="Montfort J."/>
            <person name="Robinson-Rechavi M."/>
            <person name="Bouchez O."/>
            <person name="Lampietro C."/>
            <person name="Lopez Roques C."/>
            <person name="Donnadieu C."/>
            <person name="Postlethwait J."/>
            <person name="Bobe J."/>
            <person name="Verreycken H."/>
            <person name="Guiguen Y."/>
        </authorList>
    </citation>
    <scope>NUCLEOTIDE SEQUENCE [LARGE SCALE GENOMIC DNA]</scope>
    <source>
        <strain evidence="24">Up_M1</strain>
        <tissue evidence="24">Testis</tissue>
    </source>
</reference>
<dbReference type="CDD" id="cd06263">
    <property type="entry name" value="MAM"/>
    <property type="match status" value="1"/>
</dbReference>
<keyword evidence="8 18" id="KW-0067">ATP-binding</keyword>
<dbReference type="Gene3D" id="1.10.510.10">
    <property type="entry name" value="Transferase(Phosphotransferase) domain 1"/>
    <property type="match status" value="1"/>
</dbReference>
<feature type="region of interest" description="Disordered" evidence="20">
    <location>
        <begin position="1305"/>
        <end position="1342"/>
    </location>
</feature>
<evidence type="ECO:0000256" key="8">
    <source>
        <dbReference type="ARBA" id="ARBA00022840"/>
    </source>
</evidence>
<feature type="chain" id="PRO_5044772550" description="Tyrosine-protein kinase receptor" evidence="21">
    <location>
        <begin position="26"/>
        <end position="1528"/>
    </location>
</feature>
<evidence type="ECO:0000256" key="6">
    <source>
        <dbReference type="ARBA" id="ARBA00022741"/>
    </source>
</evidence>
<comment type="subunit">
    <text evidence="16">Homodimer; homodimerizes upon binding to alkal ligands (alkal1, alkal2a or alkal2b).</text>
</comment>
<sequence length="1528" mass="165540">MDYIRRQTFISIAVSVLIVSSSSHALLDKHPEDSFRFHQNPSPEDETQTQTSCDFESPCSWTFSNHSNKNDWRMMSPALQPHRSSTQTLRPVSDHSEGTSEGHVLLLSPHAASRATDQCEYYLTSPVVYSSGPLCHLRLARFESGPTSGNLSVLVKPIHSSSTTRATTISARGQDGARGQWEVLEAGIGEVGEPYQVTLLYSACLGRERGALALDSLELIDCDIDHQDPELGTYCDERSSFHCDMGGCIDEIKVCDLHNDCPLGEDEGLICDALPFGAHCTFDLGSCGWSTCNEPSSWRRVSGNDLRQPDHMLGTALQNTQGHFLFLAIRGNSSAHEASVQSLSFPQPVSITACQLHFSLYLYGEFNGTVLLSLEENGTRTPPLVWERSGQWKDTWQYISLQLPALHNGFHLKVNALWGPGSNADIALDDIALGAACFDTDLNSLLLGHRFFHEMESTNEQDFFGPLPEPSASEMSLMTWWFTSCGASGPRGPTQAQCDSAYRNTNVSVTVSKDGPLKGVQIWRVPATNRYMISAYGAAGGKGAKNHNQRAHGVFISAIFPLEKGDVLYILVGHQGEDACPGRNPLTQKICLGESSVIEDKFTADDWAGGGGGGGGATFIYKMEGGEPVPLLIAAGGGGKAYLEDPDSSLDQIPLEQYENSTLAPNSNGRTGSAGGGGGWKDVSYHPWAGKSLLEGAEGGSSCPQALSKLSWATFGGFGGGGGACTAGGGGGGYRGGDAALTDDITGGGQDGVSFVHPTGEIFLQPLAAMESHGECEIKVQPNCSHCQTQSCKSDTRLILCHDNLPSNNISRTAVPQGLAPHNQLSLSLILAVVASTVVLGIVLTCASLTLTRNHGRRLLSPACTTHQGRLPTCIGPRGASTEVYYRKKNQLHAVRLRLQSPEYKLSKIRSSTIMTDYNPNYCFAGKASSLSELKEVPRKNISLLRALGHGAFGEVYEGQVLGMNGENTAMQVAVKTLPEICSEQDEMDFLMEALIMSKFSHQNIVRCIGVSLQLLPRFILLELMTGGDLKSFLRQNRPKTSQSSTLTMLELLHMARDIAFGCCYLEENHFIHRDIAARNCLLTCPGPERVAKIGDFGMARDIYRASYYRKGGRAMLPVKWMPPEAFMEGIFTCKTDTWSFGVLLWEIFSLGYMPYPCKTNQEVLEFVTSGGRMDPPKSCPGPVYRIMTQCWQHCPEHRPNFSTILERINYCTQDPDVINTPLPVEYGPTVEEDLSTRTCPDPSGNMAPLLVSSQDACPQISSLGSSHGLGSTPLPLAHKPRLLLQRPQLLPREMAPYREALEPSWAESAPAPGTGAWLRPDPLPRPCSRNSSLSGSRRLKNKTKNLWNPTYGSWVLESLGRGKTALSHTQSMPLSSSCNTPHPAPSASESTESGCDGSSGLGSSSPPPSCQPLPSPQSHGATSLSSFRKGLPATLSMDLAKLQSFPCGNVNYAYDEQSYKAESLPLMEPKASASCTPSTSSCVPKLLPKRHASYRHEDARSNTKPEKPIRDRDSGFSLSEDLSVTPV</sequence>
<keyword evidence="12 17" id="KW-1015">Disulfide bond</keyword>
<feature type="region of interest" description="Disordered" evidence="20">
    <location>
        <begin position="1367"/>
        <end position="1426"/>
    </location>
</feature>
<evidence type="ECO:0000256" key="14">
    <source>
        <dbReference type="ARBA" id="ARBA00023180"/>
    </source>
</evidence>
<dbReference type="SMART" id="SM00192">
    <property type="entry name" value="LDLa"/>
    <property type="match status" value="1"/>
</dbReference>
<dbReference type="CDD" id="cd05036">
    <property type="entry name" value="PTKc_ALK_LTK"/>
    <property type="match status" value="1"/>
</dbReference>
<feature type="region of interest" description="Disordered" evidence="20">
    <location>
        <begin position="659"/>
        <end position="678"/>
    </location>
</feature>
<evidence type="ECO:0000259" key="23">
    <source>
        <dbReference type="PROSITE" id="PS50060"/>
    </source>
</evidence>
<evidence type="ECO:0000256" key="16">
    <source>
        <dbReference type="ARBA" id="ARBA00063150"/>
    </source>
</evidence>
<dbReference type="InterPro" id="IPR050122">
    <property type="entry name" value="RTK"/>
</dbReference>
<comment type="caution">
    <text evidence="24">The sequence shown here is derived from an EMBL/GenBank/DDBJ whole genome shotgun (WGS) entry which is preliminary data.</text>
</comment>
<dbReference type="SMART" id="SM00219">
    <property type="entry name" value="TyrKc"/>
    <property type="match status" value="1"/>
</dbReference>
<dbReference type="EC" id="2.7.10.1" evidence="19"/>
<evidence type="ECO:0000256" key="2">
    <source>
        <dbReference type="ARBA" id="ARBA00022475"/>
    </source>
</evidence>
<dbReference type="SMART" id="SM00137">
    <property type="entry name" value="MAM"/>
    <property type="match status" value="1"/>
</dbReference>
<dbReference type="PROSITE" id="PS50068">
    <property type="entry name" value="LDLRA_2"/>
    <property type="match status" value="1"/>
</dbReference>
<feature type="compositionally biased region" description="Polar residues" evidence="20">
    <location>
        <begin position="659"/>
        <end position="668"/>
    </location>
</feature>
<dbReference type="InterPro" id="IPR001245">
    <property type="entry name" value="Ser-Thr/Tyr_kinase_cat_dom"/>
</dbReference>
<feature type="compositionally biased region" description="Polar residues" evidence="20">
    <location>
        <begin position="1367"/>
        <end position="1381"/>
    </location>
</feature>
<dbReference type="FunFam" id="3.30.200.20:FF:000117">
    <property type="entry name" value="Tyrosine-protein kinase receptor"/>
    <property type="match status" value="1"/>
</dbReference>
<feature type="region of interest" description="Disordered" evidence="20">
    <location>
        <begin position="1490"/>
        <end position="1528"/>
    </location>
</feature>
<keyword evidence="5 21" id="KW-0732">Signal</keyword>
<proteinExistence type="inferred from homology"/>
<dbReference type="InterPro" id="IPR000719">
    <property type="entry name" value="Prot_kinase_dom"/>
</dbReference>
<dbReference type="PROSITE" id="PS50060">
    <property type="entry name" value="MAM_2"/>
    <property type="match status" value="2"/>
</dbReference>
<evidence type="ECO:0000256" key="13">
    <source>
        <dbReference type="ARBA" id="ARBA00023170"/>
    </source>
</evidence>
<feature type="domain" description="Protein kinase" evidence="22">
    <location>
        <begin position="942"/>
        <end position="1218"/>
    </location>
</feature>
<feature type="domain" description="MAM" evidence="23">
    <location>
        <begin position="278"/>
        <end position="439"/>
    </location>
</feature>
<evidence type="ECO:0000256" key="19">
    <source>
        <dbReference type="RuleBase" id="RU000312"/>
    </source>
</evidence>
<dbReference type="InterPro" id="IPR020635">
    <property type="entry name" value="Tyr_kinase_cat_dom"/>
</dbReference>
<evidence type="ECO:0000256" key="21">
    <source>
        <dbReference type="SAM" id="SignalP"/>
    </source>
</evidence>
<evidence type="ECO:0000256" key="11">
    <source>
        <dbReference type="ARBA" id="ARBA00023137"/>
    </source>
</evidence>
<dbReference type="GO" id="GO:0004714">
    <property type="term" value="F:transmembrane receptor protein tyrosine kinase activity"/>
    <property type="evidence" value="ECO:0007669"/>
    <property type="project" value="UniProtKB-EC"/>
</dbReference>
<dbReference type="Gene3D" id="3.30.200.20">
    <property type="entry name" value="Phosphorylase Kinase, domain 1"/>
    <property type="match status" value="1"/>
</dbReference>
<protein>
    <recommendedName>
        <fullName evidence="19">Tyrosine-protein kinase receptor</fullName>
        <ecNumber evidence="19">2.7.10.1</ecNumber>
    </recommendedName>
</protein>
<dbReference type="SUPFAM" id="SSF49899">
    <property type="entry name" value="Concanavalin A-like lectins/glucanases"/>
    <property type="match status" value="2"/>
</dbReference>
<feature type="compositionally biased region" description="Pro residues" evidence="20">
    <location>
        <begin position="1406"/>
        <end position="1416"/>
    </location>
</feature>
<dbReference type="InterPro" id="IPR000998">
    <property type="entry name" value="MAM_dom"/>
</dbReference>
<dbReference type="PANTHER" id="PTHR24416">
    <property type="entry name" value="TYROSINE-PROTEIN KINASE RECEPTOR"/>
    <property type="match status" value="1"/>
</dbReference>
<dbReference type="PANTHER" id="PTHR24416:SF627">
    <property type="entry name" value="TYROSINE-PROTEIN KINASE RECEPTOR"/>
    <property type="match status" value="1"/>
</dbReference>